<keyword evidence="11" id="KW-1185">Reference proteome</keyword>
<keyword evidence="5 8" id="KW-1133">Transmembrane helix</keyword>
<evidence type="ECO:0000256" key="9">
    <source>
        <dbReference type="SAM" id="SignalP"/>
    </source>
</evidence>
<name>A0A370B5D2_9ACTN</name>
<keyword evidence="4 8" id="KW-0812">Transmembrane</keyword>
<evidence type="ECO:0000256" key="3">
    <source>
        <dbReference type="ARBA" id="ARBA00022679"/>
    </source>
</evidence>
<evidence type="ECO:0000256" key="8">
    <source>
        <dbReference type="SAM" id="Phobius"/>
    </source>
</evidence>
<feature type="transmembrane region" description="Helical" evidence="8">
    <location>
        <begin position="259"/>
        <end position="278"/>
    </location>
</feature>
<dbReference type="GO" id="GO:0016758">
    <property type="term" value="F:hexosyltransferase activity"/>
    <property type="evidence" value="ECO:0007669"/>
    <property type="project" value="InterPro"/>
</dbReference>
<feature type="transmembrane region" description="Helical" evidence="8">
    <location>
        <begin position="203"/>
        <end position="219"/>
    </location>
</feature>
<feature type="signal peptide" evidence="9">
    <location>
        <begin position="1"/>
        <end position="25"/>
    </location>
</feature>
<dbReference type="Pfam" id="PF09594">
    <property type="entry name" value="GT87"/>
    <property type="match status" value="1"/>
</dbReference>
<feature type="transmembrane region" description="Helical" evidence="8">
    <location>
        <begin position="231"/>
        <end position="253"/>
    </location>
</feature>
<keyword evidence="2" id="KW-1003">Cell membrane</keyword>
<evidence type="ECO:0000256" key="4">
    <source>
        <dbReference type="ARBA" id="ARBA00022692"/>
    </source>
</evidence>
<keyword evidence="3" id="KW-0808">Transferase</keyword>
<proteinExistence type="inferred from homology"/>
<feature type="transmembrane region" description="Helical" evidence="8">
    <location>
        <begin position="394"/>
        <end position="419"/>
    </location>
</feature>
<feature type="transmembrane region" description="Helical" evidence="8">
    <location>
        <begin position="364"/>
        <end position="382"/>
    </location>
</feature>
<evidence type="ECO:0000256" key="2">
    <source>
        <dbReference type="ARBA" id="ARBA00022475"/>
    </source>
</evidence>
<dbReference type="GO" id="GO:0005886">
    <property type="term" value="C:plasma membrane"/>
    <property type="evidence" value="ECO:0007669"/>
    <property type="project" value="UniProtKB-SubCell"/>
</dbReference>
<keyword evidence="9" id="KW-0732">Signal</keyword>
<gene>
    <name evidence="10" type="ORF">DVH02_29730</name>
</gene>
<dbReference type="InterPro" id="IPR018584">
    <property type="entry name" value="GT87"/>
</dbReference>
<evidence type="ECO:0000256" key="7">
    <source>
        <dbReference type="ARBA" id="ARBA00024033"/>
    </source>
</evidence>
<evidence type="ECO:0000256" key="5">
    <source>
        <dbReference type="ARBA" id="ARBA00022989"/>
    </source>
</evidence>
<feature type="chain" id="PRO_5039282282" evidence="9">
    <location>
        <begin position="26"/>
        <end position="524"/>
    </location>
</feature>
<evidence type="ECO:0000256" key="1">
    <source>
        <dbReference type="ARBA" id="ARBA00004651"/>
    </source>
</evidence>
<comment type="caution">
    <text evidence="10">The sequence shown here is derived from an EMBL/GenBank/DDBJ whole genome shotgun (WGS) entry which is preliminary data.</text>
</comment>
<keyword evidence="6 8" id="KW-0472">Membrane</keyword>
<protein>
    <submittedName>
        <fullName evidence="10">DUF2029 domain-containing protein</fullName>
    </submittedName>
</protein>
<evidence type="ECO:0000313" key="11">
    <source>
        <dbReference type="Proteomes" id="UP000253741"/>
    </source>
</evidence>
<evidence type="ECO:0000256" key="6">
    <source>
        <dbReference type="ARBA" id="ARBA00023136"/>
    </source>
</evidence>
<evidence type="ECO:0000313" key="10">
    <source>
        <dbReference type="EMBL" id="RDG34595.1"/>
    </source>
</evidence>
<reference evidence="10 11" key="1">
    <citation type="submission" date="2018-07" db="EMBL/GenBank/DDBJ databases">
        <title>Streptomyces species from bats.</title>
        <authorList>
            <person name="Dunlap C."/>
        </authorList>
    </citation>
    <scope>NUCLEOTIDE SEQUENCE [LARGE SCALE GENOMIC DNA]</scope>
    <source>
        <strain evidence="10 11">AC230</strain>
    </source>
</reference>
<comment type="similarity">
    <text evidence="7">Belongs to the glycosyltransferase 87 family.</text>
</comment>
<accession>A0A370B5D2</accession>
<dbReference type="EMBL" id="QQNA01000301">
    <property type="protein sequence ID" value="RDG34595.1"/>
    <property type="molecule type" value="Genomic_DNA"/>
</dbReference>
<comment type="subcellular location">
    <subcellularLocation>
        <location evidence="1">Cell membrane</location>
        <topology evidence="1">Multi-pass membrane protein</topology>
    </subcellularLocation>
</comment>
<feature type="transmembrane region" description="Helical" evidence="8">
    <location>
        <begin position="176"/>
        <end position="197"/>
    </location>
</feature>
<dbReference type="Proteomes" id="UP000253741">
    <property type="component" value="Unassembled WGS sequence"/>
</dbReference>
<sequence length="524" mass="53834">MTYRTVTLRSLTAVGLLALSLAALATLCVAGHVPMADALVYRAEGAAVVGGTDIYGTGVPGTDPHGTDAPGTARHVPNPYGPDLYGPDLYGPAPYGTGPYGPHPYGTGLHGAAGWQLSAGYPPFAAILFVPTTWLPVGALKIALLVGNAALFALLVRLSWRFAALSSRPTFARVPIPVPGTGTFAAFTVAVAGGLWLEPVLRTMLFGQISLALACLVLWDLSRPEYALGKGFALGIAAGIALTPVVFLGHLLLTGRVRAGLTALAALVGTVLLGLLVLPQASGEFWTRYVFETGIETGTEAGTGTGTGTGAGAGTGIETGTGTGTGTGHDNDLADADRPWPVGSPGNQSLYGLLARVPYAPEPGGWWVVVGGLTAVGGLWIARRAVVRAGSQTWGVLAAALTALLVVPVTWSHHWVWCVPLLAVLVAERRFRTATVVAVVWTVGGHLGMVPHGGEPGLRLPWWQQPLTSLYALSALGLLAFVAWRTRRGARADLGIPGPSAGAYLPAARTEAGTGVSTPVTTTG</sequence>
<organism evidence="10 11">
    <name type="scientific">Streptomyces corynorhini</name>
    <dbReference type="NCBI Taxonomy" id="2282652"/>
    <lineage>
        <taxon>Bacteria</taxon>
        <taxon>Bacillati</taxon>
        <taxon>Actinomycetota</taxon>
        <taxon>Actinomycetes</taxon>
        <taxon>Kitasatosporales</taxon>
        <taxon>Streptomycetaceae</taxon>
        <taxon>Streptomyces</taxon>
    </lineage>
</organism>
<feature type="transmembrane region" description="Helical" evidence="8">
    <location>
        <begin position="134"/>
        <end position="156"/>
    </location>
</feature>
<dbReference type="AlphaFoldDB" id="A0A370B5D2"/>
<feature type="transmembrane region" description="Helical" evidence="8">
    <location>
        <begin position="462"/>
        <end position="484"/>
    </location>
</feature>